<dbReference type="Gene3D" id="1.10.10.10">
    <property type="entry name" value="Winged helix-like DNA-binding domain superfamily/Winged helix DNA-binding domain"/>
    <property type="match status" value="1"/>
</dbReference>
<dbReference type="InterPro" id="IPR036390">
    <property type="entry name" value="WH_DNA-bd_sf"/>
</dbReference>
<name>A0ABS1DBZ8_9PROT</name>
<comment type="similarity">
    <text evidence="1">Belongs to the initiator RepB protein family.</text>
</comment>
<sequence length="308" mass="34590">MSKISEDATVPHTIPPSDPVPEWQDAEMQLQFELPGETERGAATGNRKSNLTRPRVRGDLMEGTADLPKPRGLIEIIDQGELHADDRKLYLVLLAISWDRLADPRFPGPFEAPAADIRSAMGQTTQRGNSQLRGSMHRLRHTDVRFPMLVDGNENEVVCGLLSMQSVPRGRSGLVQWNFEPVLRPHLAEPGKWAWIHLRVASRLRSRYAGILYEMLAGWVNTQKRLWNVPIADLREFLGVEGKFADWGKLRSQVIEPALAEVNKHAPFTVRYESFRAAGQKRVERVVFQVTPKDDATLPGAGAIVRRG</sequence>
<dbReference type="SUPFAM" id="SSF46785">
    <property type="entry name" value="Winged helix' DNA-binding domain"/>
    <property type="match status" value="1"/>
</dbReference>
<evidence type="ECO:0000259" key="3">
    <source>
        <dbReference type="Pfam" id="PF01051"/>
    </source>
</evidence>
<gene>
    <name evidence="4" type="ORF">CKO28_02540</name>
</gene>
<evidence type="ECO:0000313" key="5">
    <source>
        <dbReference type="Proteomes" id="UP001296873"/>
    </source>
</evidence>
<proteinExistence type="inferred from homology"/>
<evidence type="ECO:0000313" key="4">
    <source>
        <dbReference type="EMBL" id="MBK1666920.1"/>
    </source>
</evidence>
<feature type="region of interest" description="Disordered" evidence="2">
    <location>
        <begin position="36"/>
        <end position="56"/>
    </location>
</feature>
<protein>
    <recommendedName>
        <fullName evidence="3">Initiator Rep protein WH1 domain-containing protein</fullName>
    </recommendedName>
</protein>
<evidence type="ECO:0000256" key="1">
    <source>
        <dbReference type="ARBA" id="ARBA00038283"/>
    </source>
</evidence>
<dbReference type="InterPro" id="IPR000525">
    <property type="entry name" value="Initiator_Rep_WH1"/>
</dbReference>
<dbReference type="Pfam" id="PF01051">
    <property type="entry name" value="Rep3_N"/>
    <property type="match status" value="1"/>
</dbReference>
<comment type="caution">
    <text evidence="4">The sequence shown here is derived from an EMBL/GenBank/DDBJ whole genome shotgun (WGS) entry which is preliminary data.</text>
</comment>
<feature type="region of interest" description="Disordered" evidence="2">
    <location>
        <begin position="1"/>
        <end position="21"/>
    </location>
</feature>
<accession>A0ABS1DBZ8</accession>
<dbReference type="Pfam" id="PF21205">
    <property type="entry name" value="Rep3_C"/>
    <property type="match status" value="1"/>
</dbReference>
<dbReference type="Proteomes" id="UP001296873">
    <property type="component" value="Unassembled WGS sequence"/>
</dbReference>
<dbReference type="EMBL" id="NRRL01000003">
    <property type="protein sequence ID" value="MBK1666920.1"/>
    <property type="molecule type" value="Genomic_DNA"/>
</dbReference>
<reference evidence="4 5" key="1">
    <citation type="journal article" date="2020" name="Microorganisms">
        <title>Osmotic Adaptation and Compatible Solute Biosynthesis of Phototrophic Bacteria as Revealed from Genome Analyses.</title>
        <authorList>
            <person name="Imhoff J.F."/>
            <person name="Rahn T."/>
            <person name="Kunzel S."/>
            <person name="Keller A."/>
            <person name="Neulinger S.C."/>
        </authorList>
    </citation>
    <scope>NUCLEOTIDE SEQUENCE [LARGE SCALE GENOMIC DNA]</scope>
    <source>
        <strain evidence="4 5">DSM 9895</strain>
    </source>
</reference>
<evidence type="ECO:0000256" key="2">
    <source>
        <dbReference type="SAM" id="MobiDB-lite"/>
    </source>
</evidence>
<dbReference type="RefSeq" id="WP_200338978.1">
    <property type="nucleotide sequence ID" value="NZ_NRRL01000003.1"/>
</dbReference>
<feature type="domain" description="Initiator Rep protein WH1" evidence="3">
    <location>
        <begin position="84"/>
        <end position="216"/>
    </location>
</feature>
<dbReference type="InterPro" id="IPR036388">
    <property type="entry name" value="WH-like_DNA-bd_sf"/>
</dbReference>
<keyword evidence="5" id="KW-1185">Reference proteome</keyword>
<organism evidence="4 5">
    <name type="scientific">Rhodovibrio sodomensis</name>
    <dbReference type="NCBI Taxonomy" id="1088"/>
    <lineage>
        <taxon>Bacteria</taxon>
        <taxon>Pseudomonadati</taxon>
        <taxon>Pseudomonadota</taxon>
        <taxon>Alphaproteobacteria</taxon>
        <taxon>Rhodospirillales</taxon>
        <taxon>Rhodovibrionaceae</taxon>
        <taxon>Rhodovibrio</taxon>
    </lineage>
</organism>